<accession>A0A4P9X2B3</accession>
<feature type="compositionally biased region" description="Low complexity" evidence="1">
    <location>
        <begin position="97"/>
        <end position="116"/>
    </location>
</feature>
<organism evidence="2 3">
    <name type="scientific">Caulochytrium protostelioides</name>
    <dbReference type="NCBI Taxonomy" id="1555241"/>
    <lineage>
        <taxon>Eukaryota</taxon>
        <taxon>Fungi</taxon>
        <taxon>Fungi incertae sedis</taxon>
        <taxon>Chytridiomycota</taxon>
        <taxon>Chytridiomycota incertae sedis</taxon>
        <taxon>Chytridiomycetes</taxon>
        <taxon>Caulochytriales</taxon>
        <taxon>Caulochytriaceae</taxon>
        <taxon>Caulochytrium</taxon>
    </lineage>
</organism>
<feature type="region of interest" description="Disordered" evidence="1">
    <location>
        <begin position="95"/>
        <end position="133"/>
    </location>
</feature>
<dbReference type="Proteomes" id="UP000274922">
    <property type="component" value="Unassembled WGS sequence"/>
</dbReference>
<evidence type="ECO:0000313" key="3">
    <source>
        <dbReference type="Proteomes" id="UP000274922"/>
    </source>
</evidence>
<feature type="compositionally biased region" description="Pro residues" evidence="1">
    <location>
        <begin position="417"/>
        <end position="426"/>
    </location>
</feature>
<evidence type="ECO:0000313" key="2">
    <source>
        <dbReference type="EMBL" id="RKO98206.1"/>
    </source>
</evidence>
<keyword evidence="3" id="KW-1185">Reference proteome</keyword>
<dbReference type="EMBL" id="ML014635">
    <property type="protein sequence ID" value="RKO98206.1"/>
    <property type="molecule type" value="Genomic_DNA"/>
</dbReference>
<sequence length="448" mass="43816">MLGLPQPAMAHARSPGTDITSATLTSASVGLSSASVGLSSHLSGPAQASPHYWPRSALSASGLHTSLPIAPPHANALAHSLSAFSLLPSPVHPTAPPASAGAVHAAHPGPAPGSVGLTAASGPPPSGATSLLSPVPSPAPALHALQAAAAAAAGVVRLPVSHVMLGTRWQRAAPQVRVHVDPLRHELAYTVVAPATGREDPGVSPSTLRLRVPLGDIVSWDVLPAAGPAGAVGSAAPSAAAAAAAAPVDGKSLLMELPGMPGAADGEPERFASLPMDTLLLRVKRRPACEIATGGGWTAVPDGLEQPEGTVLLHRLVGAGLAAAWCRARDLAGPAFHFLASPPAMPAAGAAGASASPMADPASGLGKVLPGGPAGLGGATSGGDVSAEAFMESLGFAEAFPTPPTTTDGGQGALAPPLSPPPPPGSPRVMSSLAAMPPMPPMPPSLLS</sequence>
<proteinExistence type="predicted"/>
<evidence type="ECO:0000256" key="1">
    <source>
        <dbReference type="SAM" id="MobiDB-lite"/>
    </source>
</evidence>
<gene>
    <name evidence="2" type="ORF">CXG81DRAFT_29005</name>
</gene>
<name>A0A4P9X2B3_9FUNG</name>
<dbReference type="AlphaFoldDB" id="A0A4P9X2B3"/>
<reference evidence="3" key="1">
    <citation type="journal article" date="2018" name="Nat. Microbiol.">
        <title>Leveraging single-cell genomics to expand the fungal tree of life.</title>
        <authorList>
            <person name="Ahrendt S.R."/>
            <person name="Quandt C.A."/>
            <person name="Ciobanu D."/>
            <person name="Clum A."/>
            <person name="Salamov A."/>
            <person name="Andreopoulos B."/>
            <person name="Cheng J.F."/>
            <person name="Woyke T."/>
            <person name="Pelin A."/>
            <person name="Henrissat B."/>
            <person name="Reynolds N.K."/>
            <person name="Benny G.L."/>
            <person name="Smith M.E."/>
            <person name="James T.Y."/>
            <person name="Grigoriev I.V."/>
        </authorList>
    </citation>
    <scope>NUCLEOTIDE SEQUENCE [LARGE SCALE GENOMIC DNA]</scope>
    <source>
        <strain evidence="3">ATCC 52028</strain>
    </source>
</reference>
<protein>
    <submittedName>
        <fullName evidence="2">Uncharacterized protein</fullName>
    </submittedName>
</protein>
<feature type="compositionally biased region" description="Pro residues" evidence="1">
    <location>
        <begin position="437"/>
        <end position="448"/>
    </location>
</feature>
<feature type="region of interest" description="Disordered" evidence="1">
    <location>
        <begin position="398"/>
        <end position="448"/>
    </location>
</feature>